<dbReference type="AlphaFoldDB" id="A0A6C0IVY0"/>
<dbReference type="SUPFAM" id="SSF49899">
    <property type="entry name" value="Concanavalin A-like lectins/glucanases"/>
    <property type="match status" value="1"/>
</dbReference>
<keyword evidence="1" id="KW-1133">Transmembrane helix</keyword>
<evidence type="ECO:0008006" key="3">
    <source>
        <dbReference type="Google" id="ProtNLM"/>
    </source>
</evidence>
<evidence type="ECO:0000313" key="2">
    <source>
        <dbReference type="EMBL" id="QHT97408.1"/>
    </source>
</evidence>
<dbReference type="EMBL" id="MN740276">
    <property type="protein sequence ID" value="QHT97408.1"/>
    <property type="molecule type" value="Genomic_DNA"/>
</dbReference>
<sequence length="233" mass="27912">MNYKYLVIFAIILLLLGLYFSYKKYTNTYYSLLLDQPKNSKINYSVEKNLLKKNVKNTGITWTLNFWIYIKDWTYNFNKNKYIIVWDNCNIWLDKNSNDLHIHIPTYNSNQGTKLKILNLPLQKWLNISVILDNRNLDVWVNSKLYNSKYINNIPKFINQSNMKINPYGGYNGYVSQVKYYNYVIKKNQLLGINNLYRIFKNGPFGFQIPIISNFNFLYKKIPKINMKIEIDK</sequence>
<proteinExistence type="predicted"/>
<keyword evidence="1" id="KW-0812">Transmembrane</keyword>
<protein>
    <recommendedName>
        <fullName evidence="3">LamG-like jellyroll fold domain-containing protein</fullName>
    </recommendedName>
</protein>
<feature type="transmembrane region" description="Helical" evidence="1">
    <location>
        <begin position="6"/>
        <end position="22"/>
    </location>
</feature>
<evidence type="ECO:0000256" key="1">
    <source>
        <dbReference type="SAM" id="Phobius"/>
    </source>
</evidence>
<keyword evidence="1" id="KW-0472">Membrane</keyword>
<organism evidence="2">
    <name type="scientific">viral metagenome</name>
    <dbReference type="NCBI Taxonomy" id="1070528"/>
    <lineage>
        <taxon>unclassified sequences</taxon>
        <taxon>metagenomes</taxon>
        <taxon>organismal metagenomes</taxon>
    </lineage>
</organism>
<accession>A0A6C0IVY0</accession>
<name>A0A6C0IVY0_9ZZZZ</name>
<reference evidence="2" key="1">
    <citation type="journal article" date="2020" name="Nature">
        <title>Giant virus diversity and host interactions through global metagenomics.</title>
        <authorList>
            <person name="Schulz F."/>
            <person name="Roux S."/>
            <person name="Paez-Espino D."/>
            <person name="Jungbluth S."/>
            <person name="Walsh D.A."/>
            <person name="Denef V.J."/>
            <person name="McMahon K.D."/>
            <person name="Konstantinidis K.T."/>
            <person name="Eloe-Fadrosh E.A."/>
            <person name="Kyrpides N.C."/>
            <person name="Woyke T."/>
        </authorList>
    </citation>
    <scope>NUCLEOTIDE SEQUENCE</scope>
    <source>
        <strain evidence="2">GVMAG-M-3300025138-11</strain>
    </source>
</reference>
<dbReference type="InterPro" id="IPR013320">
    <property type="entry name" value="ConA-like_dom_sf"/>
</dbReference>